<evidence type="ECO:0000313" key="1">
    <source>
        <dbReference type="EMBL" id="CAD7234869.1"/>
    </source>
</evidence>
<dbReference type="EMBL" id="OB670199">
    <property type="protein sequence ID" value="CAD7234869.1"/>
    <property type="molecule type" value="Genomic_DNA"/>
</dbReference>
<name>A0A7R8ZX01_9CRUS</name>
<gene>
    <name evidence="1" type="ORF">CTOB1V02_LOCUS12685</name>
</gene>
<accession>A0A7R8ZX01</accession>
<proteinExistence type="predicted"/>
<dbReference type="AlphaFoldDB" id="A0A7R8ZX01"/>
<organism evidence="1">
    <name type="scientific">Cyprideis torosa</name>
    <dbReference type="NCBI Taxonomy" id="163714"/>
    <lineage>
        <taxon>Eukaryota</taxon>
        <taxon>Metazoa</taxon>
        <taxon>Ecdysozoa</taxon>
        <taxon>Arthropoda</taxon>
        <taxon>Crustacea</taxon>
        <taxon>Oligostraca</taxon>
        <taxon>Ostracoda</taxon>
        <taxon>Podocopa</taxon>
        <taxon>Podocopida</taxon>
        <taxon>Cytherocopina</taxon>
        <taxon>Cytheroidea</taxon>
        <taxon>Cytherideidae</taxon>
        <taxon>Cyprideis</taxon>
    </lineage>
</organism>
<reference evidence="1" key="1">
    <citation type="submission" date="2020-11" db="EMBL/GenBank/DDBJ databases">
        <authorList>
            <person name="Tran Van P."/>
        </authorList>
    </citation>
    <scope>NUCLEOTIDE SEQUENCE</scope>
</reference>
<sequence>TEVEEIQAWALRRLLCWWLARRHKTAVSSSLPLGYFAQVSTGVYLIECFRQRLQDSLVSSLTLSAPARSEDGGGGNASSDDTALPSMVFYANGPSPSPSVPCAVTPPIPADIPVPPDTWKGSFHRTLKGDPKSNSTAGHIRRRAKTCIAPAPPAALVSQKVSVQTSHSPW</sequence>
<feature type="non-terminal residue" evidence="1">
    <location>
        <position position="1"/>
    </location>
</feature>
<protein>
    <submittedName>
        <fullName evidence="1">Uncharacterized protein</fullName>
    </submittedName>
</protein>